<evidence type="ECO:0000313" key="3">
    <source>
        <dbReference type="EMBL" id="RLQ23427.1"/>
    </source>
</evidence>
<dbReference type="RefSeq" id="WP_117952605.1">
    <property type="nucleotide sequence ID" value="NZ_QRAN01000002.1"/>
</dbReference>
<dbReference type="OrthoDB" id="5732251at2"/>
<dbReference type="Pfam" id="PF13590">
    <property type="entry name" value="DUF4136"/>
    <property type="match status" value="1"/>
</dbReference>
<reference evidence="3 4" key="1">
    <citation type="submission" date="2018-07" db="EMBL/GenBank/DDBJ databases">
        <title>Halioglobus sp. genome submission.</title>
        <authorList>
            <person name="Ye M.-Q."/>
            <person name="Du Z.-J."/>
        </authorList>
    </citation>
    <scope>NUCLEOTIDE SEQUENCE [LARGE SCALE GENOMIC DNA]</scope>
    <source>
        <strain evidence="3 4">U0301</strain>
    </source>
</reference>
<evidence type="ECO:0000313" key="4">
    <source>
        <dbReference type="Proteomes" id="UP000265509"/>
    </source>
</evidence>
<feature type="signal peptide" evidence="1">
    <location>
        <begin position="1"/>
        <end position="17"/>
    </location>
</feature>
<dbReference type="InterPro" id="IPR025411">
    <property type="entry name" value="DUF4136"/>
</dbReference>
<dbReference type="EMBL" id="QRAN01000002">
    <property type="protein sequence ID" value="RLQ23427.1"/>
    <property type="molecule type" value="Genomic_DNA"/>
</dbReference>
<feature type="domain" description="DUF4136" evidence="2">
    <location>
        <begin position="28"/>
        <end position="185"/>
    </location>
</feature>
<keyword evidence="1" id="KW-0732">Signal</keyword>
<evidence type="ECO:0000259" key="2">
    <source>
        <dbReference type="Pfam" id="PF13590"/>
    </source>
</evidence>
<dbReference type="AlphaFoldDB" id="A0A3L7E0Q6"/>
<protein>
    <submittedName>
        <fullName evidence="3">DUF4136 domain-containing protein</fullName>
    </submittedName>
</protein>
<organism evidence="3 4">
    <name type="scientific">Seongchinamella sediminis</name>
    <dbReference type="NCBI Taxonomy" id="2283635"/>
    <lineage>
        <taxon>Bacteria</taxon>
        <taxon>Pseudomonadati</taxon>
        <taxon>Pseudomonadota</taxon>
        <taxon>Gammaproteobacteria</taxon>
        <taxon>Cellvibrionales</taxon>
        <taxon>Halieaceae</taxon>
        <taxon>Seongchinamella</taxon>
    </lineage>
</organism>
<sequence length="192" mass="21200">MRTLTVLLLFLAVSACSNVETRPGDTAAFAAGDYRYYSWRSEPLANTRHSADLLYLIDPVVRREVNAALAKLGYVEDPGRAQFNVDYLQAMGLREGVKSQDASGGIDPIPSARPNRQINQAMVDNANALAGVQTTNNIAIQFNDSASQREIWRVVITSIVENSNKVDVDYLERKVSKAVSQAFRPLPRADQE</sequence>
<comment type="caution">
    <text evidence="3">The sequence shown here is derived from an EMBL/GenBank/DDBJ whole genome shotgun (WGS) entry which is preliminary data.</text>
</comment>
<keyword evidence="4" id="KW-1185">Reference proteome</keyword>
<dbReference type="Proteomes" id="UP000265509">
    <property type="component" value="Unassembled WGS sequence"/>
</dbReference>
<evidence type="ECO:0000256" key="1">
    <source>
        <dbReference type="SAM" id="SignalP"/>
    </source>
</evidence>
<feature type="chain" id="PRO_5017964773" evidence="1">
    <location>
        <begin position="18"/>
        <end position="192"/>
    </location>
</feature>
<accession>A0A3L7E0Q6</accession>
<proteinExistence type="predicted"/>
<gene>
    <name evidence="3" type="ORF">DWB85_02415</name>
</gene>
<dbReference type="PROSITE" id="PS51257">
    <property type="entry name" value="PROKAR_LIPOPROTEIN"/>
    <property type="match status" value="1"/>
</dbReference>
<name>A0A3L7E0Q6_9GAMM</name>